<reference evidence="2" key="2">
    <citation type="submission" date="2017-05" db="UniProtKB">
        <authorList>
            <consortium name="EnsemblMetazoa"/>
        </authorList>
    </citation>
    <scope>IDENTIFICATION</scope>
</reference>
<evidence type="ECO:0000313" key="2">
    <source>
        <dbReference type="EnsemblMetazoa" id="Aqu2.1.02755_001"/>
    </source>
</evidence>
<dbReference type="KEGG" id="aqu:105316131"/>
<reference evidence="3" key="1">
    <citation type="journal article" date="2010" name="Nature">
        <title>The Amphimedon queenslandica genome and the evolution of animal complexity.</title>
        <authorList>
            <person name="Srivastava M."/>
            <person name="Simakov O."/>
            <person name="Chapman J."/>
            <person name="Fahey B."/>
            <person name="Gauthier M.E."/>
            <person name="Mitros T."/>
            <person name="Richards G.S."/>
            <person name="Conaco C."/>
            <person name="Dacre M."/>
            <person name="Hellsten U."/>
            <person name="Larroux C."/>
            <person name="Putnam N.H."/>
            <person name="Stanke M."/>
            <person name="Adamska M."/>
            <person name="Darling A."/>
            <person name="Degnan S.M."/>
            <person name="Oakley T.H."/>
            <person name="Plachetzki D.C."/>
            <person name="Zhai Y."/>
            <person name="Adamski M."/>
            <person name="Calcino A."/>
            <person name="Cummins S.F."/>
            <person name="Goodstein D.M."/>
            <person name="Harris C."/>
            <person name="Jackson D.J."/>
            <person name="Leys S.P."/>
            <person name="Shu S."/>
            <person name="Woodcroft B.J."/>
            <person name="Vervoort M."/>
            <person name="Kosik K.S."/>
            <person name="Manning G."/>
            <person name="Degnan B.M."/>
            <person name="Rokhsar D.S."/>
        </authorList>
    </citation>
    <scope>NUCLEOTIDE SEQUENCE [LARGE SCALE GENOMIC DNA]</scope>
</reference>
<accession>A0A1X7SKU3</accession>
<proteinExistence type="predicted"/>
<evidence type="ECO:0000259" key="1">
    <source>
        <dbReference type="Pfam" id="PF13358"/>
    </source>
</evidence>
<dbReference type="Proteomes" id="UP000007879">
    <property type="component" value="Unassembled WGS sequence"/>
</dbReference>
<dbReference type="Gene3D" id="3.30.420.10">
    <property type="entry name" value="Ribonuclease H-like superfamily/Ribonuclease H"/>
    <property type="match status" value="1"/>
</dbReference>
<protein>
    <recommendedName>
        <fullName evidence="1">Tc1-like transposase DDE domain-containing protein</fullName>
    </recommendedName>
</protein>
<dbReference type="Pfam" id="PF13358">
    <property type="entry name" value="DDE_3"/>
    <property type="match status" value="1"/>
</dbReference>
<keyword evidence="3" id="KW-1185">Reference proteome</keyword>
<dbReference type="InParanoid" id="A0A1X7SKU3"/>
<dbReference type="InterPro" id="IPR036397">
    <property type="entry name" value="RNaseH_sf"/>
</dbReference>
<gene>
    <name evidence="2" type="primary">105316131</name>
</gene>
<dbReference type="OrthoDB" id="10039611at2759"/>
<dbReference type="GO" id="GO:0003676">
    <property type="term" value="F:nucleic acid binding"/>
    <property type="evidence" value="ECO:0007669"/>
    <property type="project" value="InterPro"/>
</dbReference>
<dbReference type="OMA" id="YVINGMA"/>
<dbReference type="EnsemblMetazoa" id="XM_011410940.2">
    <property type="protein sequence ID" value="XP_011409242.1"/>
    <property type="gene ID" value="LOC105316131"/>
</dbReference>
<dbReference type="InterPro" id="IPR038717">
    <property type="entry name" value="Tc1-like_DDE_dom"/>
</dbReference>
<dbReference type="AlphaFoldDB" id="A0A1X7SKU3"/>
<dbReference type="PANTHER" id="PTHR33939:SF1">
    <property type="entry name" value="DUF4371 DOMAIN-CONTAINING PROTEIN"/>
    <property type="match status" value="1"/>
</dbReference>
<organism evidence="2">
    <name type="scientific">Amphimedon queenslandica</name>
    <name type="common">Sponge</name>
    <dbReference type="NCBI Taxonomy" id="400682"/>
    <lineage>
        <taxon>Eukaryota</taxon>
        <taxon>Metazoa</taxon>
        <taxon>Porifera</taxon>
        <taxon>Demospongiae</taxon>
        <taxon>Heteroscleromorpha</taxon>
        <taxon>Haplosclerida</taxon>
        <taxon>Niphatidae</taxon>
        <taxon>Amphimedon</taxon>
    </lineage>
</organism>
<evidence type="ECO:0000313" key="3">
    <source>
        <dbReference type="Proteomes" id="UP000007879"/>
    </source>
</evidence>
<dbReference type="PANTHER" id="PTHR33939">
    <property type="entry name" value="PROTEIN CBG22215"/>
    <property type="match status" value="1"/>
</dbReference>
<name>A0A1X7SKU3_AMPQE</name>
<sequence>MTGEHFEEWFRDKLLPNVQPNCLIVMDNASYHSRFDDPVPTKSWTKKRMIEWLDSHDISYPEKALKSEIWSIIHKIDASPRYVINGMAAASGHEVVRLPVAHCTLNPIELAWAQVKGHIKENNTRFNLDEIKRLALEGFDVVTPERWASLVKHVQDKFEDHYWQVDGL</sequence>
<dbReference type="EnsemblMetazoa" id="Aqu2.1.02755_001">
    <property type="protein sequence ID" value="Aqu2.1.02755_001"/>
    <property type="gene ID" value="Aqu2.1.02755"/>
</dbReference>
<feature type="domain" description="Tc1-like transposase DDE" evidence="1">
    <location>
        <begin position="2"/>
        <end position="125"/>
    </location>
</feature>
<dbReference type="eggNOG" id="ENOG502RZ9T">
    <property type="taxonomic scope" value="Eukaryota"/>
</dbReference>